<comment type="caution">
    <text evidence="2">The sequence shown here is derived from an EMBL/GenBank/DDBJ whole genome shotgun (WGS) entry which is preliminary data.</text>
</comment>
<proteinExistence type="predicted"/>
<feature type="transmembrane region" description="Helical" evidence="1">
    <location>
        <begin position="145"/>
        <end position="170"/>
    </location>
</feature>
<feature type="transmembrane region" description="Helical" evidence="1">
    <location>
        <begin position="7"/>
        <end position="23"/>
    </location>
</feature>
<keyword evidence="1" id="KW-0812">Transmembrane</keyword>
<evidence type="ECO:0000313" key="2">
    <source>
        <dbReference type="EMBL" id="MEJ6400284.1"/>
    </source>
</evidence>
<organism evidence="2 3">
    <name type="scientific">Nicoliella lavandulae</name>
    <dbReference type="NCBI Taxonomy" id="3082954"/>
    <lineage>
        <taxon>Bacteria</taxon>
        <taxon>Bacillati</taxon>
        <taxon>Bacillota</taxon>
        <taxon>Bacilli</taxon>
        <taxon>Lactobacillales</taxon>
        <taxon>Lactobacillaceae</taxon>
        <taxon>Nicoliella</taxon>
    </lineage>
</organism>
<name>A0ABU8SKJ1_9LACO</name>
<dbReference type="Pfam" id="PF07099">
    <property type="entry name" value="DUF1361"/>
    <property type="match status" value="1"/>
</dbReference>
<keyword evidence="1" id="KW-0472">Membrane</keyword>
<feature type="transmembrane region" description="Helical" evidence="1">
    <location>
        <begin position="58"/>
        <end position="77"/>
    </location>
</feature>
<gene>
    <name evidence="2" type="ORF">R4146_03745</name>
</gene>
<keyword evidence="3" id="KW-1185">Reference proteome</keyword>
<feature type="transmembrane region" description="Helical" evidence="1">
    <location>
        <begin position="29"/>
        <end position="46"/>
    </location>
</feature>
<evidence type="ECO:0000256" key="1">
    <source>
        <dbReference type="SAM" id="Phobius"/>
    </source>
</evidence>
<sequence>MHLAKRWQIRIFFLIWFGILAVFSKQPFGFLLLNTFLAYIPIEIGFHLHQRTVNASILYWPILFLWIVFYPNAPYILTDLFHLSLLSPYDQTTGLLRLSTPMWIDYLLLTISALVSAFVGAWSLSETIKSLMNKLHCKSKFIYGLLVLLMTFTASVGVFIGRFLRLHTIYLLLSPRLFIMPLVRMWTPDMLIFTGVMTILQLVIYWLIIINQRPKIETK</sequence>
<protein>
    <submittedName>
        <fullName evidence="2">DUF1361 domain-containing protein</fullName>
    </submittedName>
</protein>
<evidence type="ECO:0000313" key="3">
    <source>
        <dbReference type="Proteomes" id="UP001370590"/>
    </source>
</evidence>
<reference evidence="2 3" key="1">
    <citation type="submission" date="2023-10" db="EMBL/GenBank/DDBJ databases">
        <title>Nicoliella lavandulae sp. nov. isolated from Lavandula angustifolia flowers.</title>
        <authorList>
            <person name="Alcantara C."/>
            <person name="Zuniga M."/>
            <person name="Landete J.M."/>
            <person name="Monedero V."/>
        </authorList>
    </citation>
    <scope>NUCLEOTIDE SEQUENCE [LARGE SCALE GENOMIC DNA]</scope>
    <source>
        <strain evidence="2 3">Es01</strain>
    </source>
</reference>
<keyword evidence="1" id="KW-1133">Transmembrane helix</keyword>
<feature type="transmembrane region" description="Helical" evidence="1">
    <location>
        <begin position="190"/>
        <end position="210"/>
    </location>
</feature>
<accession>A0ABU8SKJ1</accession>
<dbReference type="EMBL" id="JAWMWH010000001">
    <property type="protein sequence ID" value="MEJ6400284.1"/>
    <property type="molecule type" value="Genomic_DNA"/>
</dbReference>
<dbReference type="RefSeq" id="WP_339960097.1">
    <property type="nucleotide sequence ID" value="NZ_JAWMWH010000001.1"/>
</dbReference>
<dbReference type="Proteomes" id="UP001370590">
    <property type="component" value="Unassembled WGS sequence"/>
</dbReference>
<feature type="transmembrane region" description="Helical" evidence="1">
    <location>
        <begin position="103"/>
        <end position="124"/>
    </location>
</feature>
<dbReference type="InterPro" id="IPR009793">
    <property type="entry name" value="DUF1361"/>
</dbReference>